<protein>
    <submittedName>
        <fullName evidence="1">Uncharacterized protein</fullName>
    </submittedName>
</protein>
<dbReference type="Proteomes" id="UP000275076">
    <property type="component" value="Unassembled WGS sequence"/>
</dbReference>
<reference evidence="1 2" key="1">
    <citation type="submission" date="2018-10" db="EMBL/GenBank/DDBJ databases">
        <title>Draft genome sequence of Bacillus salarius IM0101, isolated from a hypersaline soil in Inner Mongolia, China.</title>
        <authorList>
            <person name="Yamprayoonswat W."/>
            <person name="Boonvisut S."/>
            <person name="Jumpathong W."/>
            <person name="Sittihan S."/>
            <person name="Ruangsuj P."/>
            <person name="Wanthongcharoen S."/>
            <person name="Thongpramul N."/>
            <person name="Pimmason S."/>
            <person name="Yu B."/>
            <person name="Yasawong M."/>
        </authorList>
    </citation>
    <scope>NUCLEOTIDE SEQUENCE [LARGE SCALE GENOMIC DNA]</scope>
    <source>
        <strain evidence="1 2">IM0101</strain>
    </source>
</reference>
<comment type="caution">
    <text evidence="1">The sequence shown here is derived from an EMBL/GenBank/DDBJ whole genome shotgun (WGS) entry which is preliminary data.</text>
</comment>
<organism evidence="1 2">
    <name type="scientific">Salibacterium salarium</name>
    <dbReference type="NCBI Taxonomy" id="284579"/>
    <lineage>
        <taxon>Bacteria</taxon>
        <taxon>Bacillati</taxon>
        <taxon>Bacillota</taxon>
        <taxon>Bacilli</taxon>
        <taxon>Bacillales</taxon>
        <taxon>Bacillaceae</taxon>
    </lineage>
</organism>
<sequence length="75" mass="8298">MVTGQNESARAAKCPERGGCGTKRGCEGSEQSRTEWLRDKTKVRGQRNVQNGPLMGQIEKEGAVICLEHWVILVE</sequence>
<dbReference type="AlphaFoldDB" id="A0A428MZH7"/>
<name>A0A428MZH7_9BACI</name>
<accession>A0A428MZH7</accession>
<gene>
    <name evidence="1" type="ORF">D7Z54_20905</name>
</gene>
<proteinExistence type="predicted"/>
<keyword evidence="2" id="KW-1185">Reference proteome</keyword>
<evidence type="ECO:0000313" key="1">
    <source>
        <dbReference type="EMBL" id="RSL31496.1"/>
    </source>
</evidence>
<dbReference type="EMBL" id="RBVX01000024">
    <property type="protein sequence ID" value="RSL31496.1"/>
    <property type="molecule type" value="Genomic_DNA"/>
</dbReference>
<evidence type="ECO:0000313" key="2">
    <source>
        <dbReference type="Proteomes" id="UP000275076"/>
    </source>
</evidence>